<evidence type="ECO:0000259" key="1">
    <source>
        <dbReference type="PROSITE" id="PS50042"/>
    </source>
</evidence>
<dbReference type="InterPro" id="IPR014710">
    <property type="entry name" value="RmlC-like_jellyroll"/>
</dbReference>
<reference evidence="2 3" key="1">
    <citation type="submission" date="2016-11" db="EMBL/GenBank/DDBJ databases">
        <authorList>
            <person name="Jaros S."/>
            <person name="Januszkiewicz K."/>
            <person name="Wedrychowicz H."/>
        </authorList>
    </citation>
    <scope>NUCLEOTIDE SEQUENCE [LARGE SCALE GENOMIC DNA]</scope>
    <source>
        <strain evidence="2 3">DSM 27406</strain>
    </source>
</reference>
<dbReference type="SUPFAM" id="SSF51206">
    <property type="entry name" value="cAMP-binding domain-like"/>
    <property type="match status" value="1"/>
</dbReference>
<feature type="domain" description="Cyclic nucleotide-binding" evidence="1">
    <location>
        <begin position="23"/>
        <end position="126"/>
    </location>
</feature>
<dbReference type="InterPro" id="IPR018490">
    <property type="entry name" value="cNMP-bd_dom_sf"/>
</dbReference>
<evidence type="ECO:0000313" key="2">
    <source>
        <dbReference type="EMBL" id="SHM86855.1"/>
    </source>
</evidence>
<proteinExistence type="predicted"/>
<protein>
    <submittedName>
        <fullName evidence="2">cAMP-binding domain of CRP or a regulatory subunit of cAMP-dependent protein kinases</fullName>
    </submittedName>
</protein>
<name>A0A1M7M988_9BACT</name>
<organism evidence="2 3">
    <name type="scientific">Chitinophaga jiangningensis</name>
    <dbReference type="NCBI Taxonomy" id="1419482"/>
    <lineage>
        <taxon>Bacteria</taxon>
        <taxon>Pseudomonadati</taxon>
        <taxon>Bacteroidota</taxon>
        <taxon>Chitinophagia</taxon>
        <taxon>Chitinophagales</taxon>
        <taxon>Chitinophagaceae</taxon>
        <taxon>Chitinophaga</taxon>
    </lineage>
</organism>
<dbReference type="AlphaFoldDB" id="A0A1M7M988"/>
<dbReference type="InterPro" id="IPR000595">
    <property type="entry name" value="cNMP-bd_dom"/>
</dbReference>
<dbReference type="PROSITE" id="PS50042">
    <property type="entry name" value="CNMP_BINDING_3"/>
    <property type="match status" value="1"/>
</dbReference>
<keyword evidence="3" id="KW-1185">Reference proteome</keyword>
<dbReference type="STRING" id="1419482.SAMN05444266_112122"/>
<dbReference type="CDD" id="cd00038">
    <property type="entry name" value="CAP_ED"/>
    <property type="match status" value="1"/>
</dbReference>
<dbReference type="Proteomes" id="UP000184420">
    <property type="component" value="Unassembled WGS sequence"/>
</dbReference>
<accession>A0A1M7M988</accession>
<dbReference type="RefSeq" id="WP_218588115.1">
    <property type="nucleotide sequence ID" value="NZ_FRBL01000012.1"/>
</dbReference>
<keyword evidence="2" id="KW-0418">Kinase</keyword>
<dbReference type="GO" id="GO:0016301">
    <property type="term" value="F:kinase activity"/>
    <property type="evidence" value="ECO:0007669"/>
    <property type="project" value="UniProtKB-KW"/>
</dbReference>
<sequence>METLILRIQYYSGMEEFISYIMHFGNPDKQAIDIIASKATELTLRKGEHFSEAGRIPKQVGFVVEGVIRGYYYDDKGDEITRCFISEGSLVADYVNFEANTPTSEFLQACTDCRLLLFSKHNWEDLSREIEGWDTIKNKMVQRCMYQKSRKGPVISQDATTRYMTFMKNYPAVINRVQLAHIASYLGVTQQSLSRIRKNIR</sequence>
<keyword evidence="2" id="KW-0808">Transferase</keyword>
<gene>
    <name evidence="2" type="ORF">SAMN05444266_112122</name>
</gene>
<evidence type="ECO:0000313" key="3">
    <source>
        <dbReference type="Proteomes" id="UP000184420"/>
    </source>
</evidence>
<dbReference type="EMBL" id="FRBL01000012">
    <property type="protein sequence ID" value="SHM86855.1"/>
    <property type="molecule type" value="Genomic_DNA"/>
</dbReference>
<dbReference type="Pfam" id="PF00027">
    <property type="entry name" value="cNMP_binding"/>
    <property type="match status" value="1"/>
</dbReference>
<dbReference type="Gene3D" id="2.60.120.10">
    <property type="entry name" value="Jelly Rolls"/>
    <property type="match status" value="1"/>
</dbReference>